<keyword evidence="3" id="KW-0175">Coiled coil</keyword>
<evidence type="ECO:0000256" key="4">
    <source>
        <dbReference type="SAM" id="MobiDB-lite"/>
    </source>
</evidence>
<feature type="compositionally biased region" description="Basic and acidic residues" evidence="4">
    <location>
        <begin position="300"/>
        <end position="310"/>
    </location>
</feature>
<feature type="region of interest" description="Disordered" evidence="4">
    <location>
        <begin position="427"/>
        <end position="447"/>
    </location>
</feature>
<evidence type="ECO:0000313" key="6">
    <source>
        <dbReference type="Proteomes" id="UP000193689"/>
    </source>
</evidence>
<evidence type="ECO:0000256" key="1">
    <source>
        <dbReference type="ARBA" id="ARBA00004123"/>
    </source>
</evidence>
<feature type="coiled-coil region" evidence="3">
    <location>
        <begin position="351"/>
        <end position="385"/>
    </location>
</feature>
<dbReference type="OrthoDB" id="429427at2759"/>
<evidence type="ECO:0000313" key="5">
    <source>
        <dbReference type="EMBL" id="ORY57885.1"/>
    </source>
</evidence>
<name>A0A1Y2DGR4_9PEZI</name>
<dbReference type="AlphaFoldDB" id="A0A1Y2DGR4"/>
<feature type="region of interest" description="Disordered" evidence="4">
    <location>
        <begin position="283"/>
        <end position="316"/>
    </location>
</feature>
<accession>A0A1Y2DGR4</accession>
<dbReference type="PANTHER" id="PTHR12214:SF0">
    <property type="entry name" value="LD29489P"/>
    <property type="match status" value="1"/>
</dbReference>
<dbReference type="PANTHER" id="PTHR12214">
    <property type="entry name" value="GC-RICH SEQUENCE DNA-BINDING FACTOR"/>
    <property type="match status" value="1"/>
</dbReference>
<gene>
    <name evidence="5" type="ORF">BCR38DRAFT_354002</name>
</gene>
<feature type="compositionally biased region" description="Basic and acidic residues" evidence="4">
    <location>
        <begin position="187"/>
        <end position="201"/>
    </location>
</feature>
<dbReference type="InParanoid" id="A0A1Y2DGR4"/>
<dbReference type="STRING" id="1141098.A0A1Y2DGR4"/>
<comment type="caution">
    <text evidence="5">The sequence shown here is derived from an EMBL/GenBank/DDBJ whole genome shotgun (WGS) entry which is preliminary data.</text>
</comment>
<feature type="compositionally biased region" description="Polar residues" evidence="4">
    <location>
        <begin position="125"/>
        <end position="141"/>
    </location>
</feature>
<feature type="region of interest" description="Disordered" evidence="4">
    <location>
        <begin position="123"/>
        <end position="146"/>
    </location>
</feature>
<reference evidence="5 6" key="1">
    <citation type="submission" date="2016-07" db="EMBL/GenBank/DDBJ databases">
        <title>Pervasive Adenine N6-methylation of Active Genes in Fungi.</title>
        <authorList>
            <consortium name="DOE Joint Genome Institute"/>
            <person name="Mondo S.J."/>
            <person name="Dannebaum R.O."/>
            <person name="Kuo R.C."/>
            <person name="Labutti K."/>
            <person name="Haridas S."/>
            <person name="Kuo A."/>
            <person name="Salamov A."/>
            <person name="Ahrendt S.R."/>
            <person name="Lipzen A."/>
            <person name="Sullivan W."/>
            <person name="Andreopoulos W.B."/>
            <person name="Clum A."/>
            <person name="Lindquist E."/>
            <person name="Daum C."/>
            <person name="Ramamoorthy G.K."/>
            <person name="Gryganskyi A."/>
            <person name="Culley D."/>
            <person name="Magnuson J.K."/>
            <person name="James T.Y."/>
            <person name="O'Malley M.A."/>
            <person name="Stajich J.E."/>
            <person name="Spatafora J.W."/>
            <person name="Visel A."/>
            <person name="Grigoriev I.V."/>
        </authorList>
    </citation>
    <scope>NUCLEOTIDE SEQUENCE [LARGE SCALE GENOMIC DNA]</scope>
    <source>
        <strain evidence="5 6">CBS 129021</strain>
    </source>
</reference>
<dbReference type="GO" id="GO:0003677">
    <property type="term" value="F:DNA binding"/>
    <property type="evidence" value="ECO:0007669"/>
    <property type="project" value="InterPro"/>
</dbReference>
<dbReference type="InterPro" id="IPR028211">
    <property type="entry name" value="Ntr2"/>
</dbReference>
<dbReference type="Pfam" id="PF15458">
    <property type="entry name" value="NTR2"/>
    <property type="match status" value="1"/>
</dbReference>
<dbReference type="GO" id="GO:0071008">
    <property type="term" value="C:U2-type post-mRNA release spliceosomal complex"/>
    <property type="evidence" value="ECO:0007669"/>
    <property type="project" value="InterPro"/>
</dbReference>
<dbReference type="RefSeq" id="XP_040711014.1">
    <property type="nucleotide sequence ID" value="XM_040856838.1"/>
</dbReference>
<comment type="subcellular location">
    <subcellularLocation>
        <location evidence="1">Nucleus</location>
    </subcellularLocation>
</comment>
<keyword evidence="2" id="KW-0539">Nucleus</keyword>
<sequence>MSAFGSKRQPRKITVQDEEEEDGGAPLRVRPFLGSRSSSSKPKKKPSSRLSFGLGEGASIEDSTAALGGELPIFTPKKTSLAAAVVGNSAYKKGLKGVAKNNILPVRSSETDEDRPRYSKEYLSELQNSTPSTPARGSSLQIADDDGDIEMVLDPSELEGATVVEVTSNALSVEPATTPHILTESEIAEKKARRERQRERLAAQSDDFIPLDASDDDSRQVGDSYLTLLSRSSKSKPKEKRLTTDDDLVEDDSFFVEDGGLSLGKKAERDAARKKRADMANMIAAAEGNSDGETSDDSEAERRAAYEKAQTRAGMDGLAEEREAQQRRLNKNGGVQVPPKITPLPDLSVLVEEFKARMGRKEVEAQRMKDKIAQLKREREGIMKREPEVQTLLNEAGERYQSLMGQDSVAAAKSLLDRARGGDTAIGAARGLDSLGTTPIGQDRMEM</sequence>
<dbReference type="GO" id="GO:0000390">
    <property type="term" value="P:spliceosomal complex disassembly"/>
    <property type="evidence" value="ECO:0007669"/>
    <property type="project" value="InterPro"/>
</dbReference>
<dbReference type="GeneID" id="63773050"/>
<feature type="region of interest" description="Disordered" evidence="4">
    <location>
        <begin position="172"/>
        <end position="254"/>
    </location>
</feature>
<evidence type="ECO:0000256" key="2">
    <source>
        <dbReference type="ARBA" id="ARBA00023242"/>
    </source>
</evidence>
<feature type="region of interest" description="Disordered" evidence="4">
    <location>
        <begin position="1"/>
        <end position="55"/>
    </location>
</feature>
<organism evidence="5 6">
    <name type="scientific">Pseudomassariella vexata</name>
    <dbReference type="NCBI Taxonomy" id="1141098"/>
    <lineage>
        <taxon>Eukaryota</taxon>
        <taxon>Fungi</taxon>
        <taxon>Dikarya</taxon>
        <taxon>Ascomycota</taxon>
        <taxon>Pezizomycotina</taxon>
        <taxon>Sordariomycetes</taxon>
        <taxon>Xylariomycetidae</taxon>
        <taxon>Amphisphaeriales</taxon>
        <taxon>Pseudomassariaceae</taxon>
        <taxon>Pseudomassariella</taxon>
    </lineage>
</organism>
<protein>
    <submittedName>
        <fullName evidence="5">Nineteen complex-related protein 2-domain-containing protein</fullName>
    </submittedName>
</protein>
<dbReference type="InterPro" id="IPR012890">
    <property type="entry name" value="GCFC2-like"/>
</dbReference>
<feature type="compositionally biased region" description="Acidic residues" evidence="4">
    <location>
        <begin position="245"/>
        <end position="254"/>
    </location>
</feature>
<dbReference type="Proteomes" id="UP000193689">
    <property type="component" value="Unassembled WGS sequence"/>
</dbReference>
<evidence type="ECO:0000256" key="3">
    <source>
        <dbReference type="SAM" id="Coils"/>
    </source>
</evidence>
<dbReference type="EMBL" id="MCFJ01000018">
    <property type="protein sequence ID" value="ORY57885.1"/>
    <property type="molecule type" value="Genomic_DNA"/>
</dbReference>
<keyword evidence="6" id="KW-1185">Reference proteome</keyword>
<proteinExistence type="predicted"/>